<comment type="caution">
    <text evidence="3">The sequence shown here is derived from an EMBL/GenBank/DDBJ whole genome shotgun (WGS) entry which is preliminary data.</text>
</comment>
<dbReference type="InterPro" id="IPR009677">
    <property type="entry name" value="DUF1266"/>
</dbReference>
<protein>
    <recommendedName>
        <fullName evidence="2">DUF1266 domain-containing protein</fullName>
    </recommendedName>
</protein>
<keyword evidence="4" id="KW-1185">Reference proteome</keyword>
<evidence type="ECO:0000256" key="1">
    <source>
        <dbReference type="SAM" id="Phobius"/>
    </source>
</evidence>
<keyword evidence="1" id="KW-0812">Transmembrane</keyword>
<keyword evidence="1" id="KW-1133">Transmembrane helix</keyword>
<dbReference type="RefSeq" id="WP_107574125.1">
    <property type="nucleotide sequence ID" value="NZ_PZPL01000001.1"/>
</dbReference>
<feature type="transmembrane region" description="Helical" evidence="1">
    <location>
        <begin position="70"/>
        <end position="90"/>
    </location>
</feature>
<proteinExistence type="predicted"/>
<name>A0A2T4USA9_9MICO</name>
<sequence length="338" mass="36959">MPLQNHPGDVEFPVRPRLRFTRAADQRRRGSGRAGARRALLLTALAVPFGVVGFVLGLAGDEGGEPAFPFFAFAVGMAIGLAVGSLIFTVRDAGAPRREQLAYLAEARTTSPTLRQQQLLALDAVSDFSFGGWNSSLAFQPTWAELPQPLRARFADGAKGSPWTELPMPVLSEQRAALDRDFRIASAEDLELFVADVLDVGPLSARFAEVSASDEAERMRSRVAALTGESEFHLLERAQPLGGRPPVLLLAGDAERAIGAVRYAYVAGYLPADRAWQLLEAIGDRVFTRYESWDDYWRDGAVSIAFRTDSLSAVQQYHRLRSELLASSWPAASVPYPR</sequence>
<evidence type="ECO:0000313" key="4">
    <source>
        <dbReference type="Proteomes" id="UP000241085"/>
    </source>
</evidence>
<feature type="transmembrane region" description="Helical" evidence="1">
    <location>
        <begin position="39"/>
        <end position="58"/>
    </location>
</feature>
<dbReference type="EMBL" id="PZPL01000001">
    <property type="protein sequence ID" value="PTL72419.1"/>
    <property type="molecule type" value="Genomic_DNA"/>
</dbReference>
<evidence type="ECO:0000259" key="2">
    <source>
        <dbReference type="Pfam" id="PF06889"/>
    </source>
</evidence>
<dbReference type="Pfam" id="PF06889">
    <property type="entry name" value="DUF1266"/>
    <property type="match status" value="1"/>
</dbReference>
<dbReference type="Proteomes" id="UP000241085">
    <property type="component" value="Unassembled WGS sequence"/>
</dbReference>
<feature type="domain" description="DUF1266" evidence="2">
    <location>
        <begin position="249"/>
        <end position="299"/>
    </location>
</feature>
<dbReference type="AlphaFoldDB" id="A0A2T4USA9"/>
<keyword evidence="1" id="KW-0472">Membrane</keyword>
<gene>
    <name evidence="3" type="ORF">C1I63_05855</name>
</gene>
<accession>A0A2T4USA9</accession>
<evidence type="ECO:0000313" key="3">
    <source>
        <dbReference type="EMBL" id="PTL72419.1"/>
    </source>
</evidence>
<organism evidence="3 4">
    <name type="scientific">Rathayibacter caricis DSM 15933</name>
    <dbReference type="NCBI Taxonomy" id="1328867"/>
    <lineage>
        <taxon>Bacteria</taxon>
        <taxon>Bacillati</taxon>
        <taxon>Actinomycetota</taxon>
        <taxon>Actinomycetes</taxon>
        <taxon>Micrococcales</taxon>
        <taxon>Microbacteriaceae</taxon>
        <taxon>Rathayibacter</taxon>
    </lineage>
</organism>
<reference evidence="3 4" key="1">
    <citation type="submission" date="2018-03" db="EMBL/GenBank/DDBJ databases">
        <title>Bacteriophage NCPPB3778 and a type I-E CRISPR drive the evolution of the US Biological Select Agent, Rathayibacter toxicus.</title>
        <authorList>
            <person name="Davis E.W.II."/>
            <person name="Tabima J.F."/>
            <person name="Weisberg A.J."/>
            <person name="Dantas Lopes L."/>
            <person name="Wiseman M.S."/>
            <person name="Wiseman M.S."/>
            <person name="Pupko T."/>
            <person name="Belcher M.S."/>
            <person name="Sechler A.J."/>
            <person name="Tancos M.A."/>
            <person name="Schroeder B.K."/>
            <person name="Murray T.D."/>
            <person name="Luster D.G."/>
            <person name="Schneider W.L."/>
            <person name="Rogers E."/>
            <person name="Andreote F.D."/>
            <person name="Grunwald N.J."/>
            <person name="Putnam M.L."/>
            <person name="Chang J.H."/>
        </authorList>
    </citation>
    <scope>NUCLEOTIDE SEQUENCE [LARGE SCALE GENOMIC DNA]</scope>
    <source>
        <strain evidence="3 4">DSM 15933</strain>
    </source>
</reference>